<protein>
    <submittedName>
        <fullName evidence="1">Capsular polysaccharide synthesis protein-domain-containing protein</fullName>
    </submittedName>
</protein>
<reference evidence="1 2" key="1">
    <citation type="journal article" date="2023" name="IMA Fungus">
        <title>Comparative genomic study of the Penicillium genus elucidates a diverse pangenome and 15 lateral gene transfer events.</title>
        <authorList>
            <person name="Petersen C."/>
            <person name="Sorensen T."/>
            <person name="Nielsen M.R."/>
            <person name="Sondergaard T.E."/>
            <person name="Sorensen J.L."/>
            <person name="Fitzpatrick D.A."/>
            <person name="Frisvad J.C."/>
            <person name="Nielsen K.L."/>
        </authorList>
    </citation>
    <scope>NUCLEOTIDE SEQUENCE [LARGE SCALE GENOMIC DNA]</scope>
    <source>
        <strain evidence="1 2">IBT 35679</strain>
    </source>
</reference>
<dbReference type="Gene3D" id="3.90.550.20">
    <property type="match status" value="1"/>
</dbReference>
<dbReference type="SUPFAM" id="SSF53448">
    <property type="entry name" value="Nucleotide-diphospho-sugar transferases"/>
    <property type="match status" value="1"/>
</dbReference>
<dbReference type="GO" id="GO:0000030">
    <property type="term" value="F:mannosyltransferase activity"/>
    <property type="evidence" value="ECO:0007669"/>
    <property type="project" value="TreeGrafter"/>
</dbReference>
<comment type="caution">
    <text evidence="1">The sequence shown here is derived from an EMBL/GenBank/DDBJ whole genome shotgun (WGS) entry which is preliminary data.</text>
</comment>
<dbReference type="GO" id="GO:0051999">
    <property type="term" value="P:mannosyl-inositol phosphorylceramide biosynthetic process"/>
    <property type="evidence" value="ECO:0007669"/>
    <property type="project" value="TreeGrafter"/>
</dbReference>
<proteinExistence type="predicted"/>
<evidence type="ECO:0000313" key="1">
    <source>
        <dbReference type="EMBL" id="KAJ5541012.1"/>
    </source>
</evidence>
<dbReference type="AlphaFoldDB" id="A0AAD6CVR8"/>
<sequence length="400" mass="45930">MFTLQELDILSPPDVDLRPNAEIVADRLMCRAVTSERNVWAFWDKGFENMPSYLQRNVMNWARLMPTWSIRVVDMVEGSANNVFNFIKPSDTPVCFQEKSMTGRYAPVSFSDMARIALLAEHGGVWMDVGILLFRSLDDICWSKIEDPSSPVEVCGFSWYQDDQYMIMESYFLACRRQNPFFKRVKAVILEIWKNRNAIDGIAKHALLLGSKRHSPYNFLFVSCPPHLTPGPELDEICEKFSDYLFCCLAMDCVRRIQDPKTGWNGGEYYRDSCMILDARSENGLPHWKLDWDAQRLWALWCLPADDSSNSSSDDSTKARQLLLAALQNSCLLKLDHNEHMPMEHLGNLWKDHPETDCAPGTWAGLLREASTRNKQRRELMPVPQVDPNHVGPKITTDVI</sequence>
<dbReference type="InterPro" id="IPR029044">
    <property type="entry name" value="Nucleotide-diphossugar_trans"/>
</dbReference>
<name>A0AAD6CVR8_9EURO</name>
<keyword evidence="2" id="KW-1185">Reference proteome</keyword>
<organism evidence="1 2">
    <name type="scientific">Penicillium frequentans</name>
    <dbReference type="NCBI Taxonomy" id="3151616"/>
    <lineage>
        <taxon>Eukaryota</taxon>
        <taxon>Fungi</taxon>
        <taxon>Dikarya</taxon>
        <taxon>Ascomycota</taxon>
        <taxon>Pezizomycotina</taxon>
        <taxon>Eurotiomycetes</taxon>
        <taxon>Eurotiomycetidae</taxon>
        <taxon>Eurotiales</taxon>
        <taxon>Aspergillaceae</taxon>
        <taxon>Penicillium</taxon>
    </lineage>
</organism>
<dbReference type="PANTHER" id="PTHR32385">
    <property type="entry name" value="MANNOSYL PHOSPHORYLINOSITOL CERAMIDE SYNTHASE"/>
    <property type="match status" value="1"/>
</dbReference>
<dbReference type="PANTHER" id="PTHR32385:SF15">
    <property type="entry name" value="INOSITOL PHOSPHOCERAMIDE MANNOSYLTRANSFERASE 1"/>
    <property type="match status" value="1"/>
</dbReference>
<dbReference type="EMBL" id="JAQIZZ010000005">
    <property type="protein sequence ID" value="KAJ5541012.1"/>
    <property type="molecule type" value="Genomic_DNA"/>
</dbReference>
<accession>A0AAD6CVR8</accession>
<gene>
    <name evidence="1" type="ORF">N7494_006088</name>
</gene>
<dbReference type="Pfam" id="PF05704">
    <property type="entry name" value="Caps_synth"/>
    <property type="match status" value="1"/>
</dbReference>
<dbReference type="InterPro" id="IPR051706">
    <property type="entry name" value="Glycosyltransferase_domain"/>
</dbReference>
<evidence type="ECO:0000313" key="2">
    <source>
        <dbReference type="Proteomes" id="UP001220324"/>
    </source>
</evidence>
<dbReference type="GO" id="GO:0016020">
    <property type="term" value="C:membrane"/>
    <property type="evidence" value="ECO:0007669"/>
    <property type="project" value="GOC"/>
</dbReference>
<dbReference type="Proteomes" id="UP001220324">
    <property type="component" value="Unassembled WGS sequence"/>
</dbReference>
<dbReference type="InterPro" id="IPR008441">
    <property type="entry name" value="AfumC-like_glycosyl_Trfase"/>
</dbReference>